<dbReference type="EMBL" id="BAAARA010000004">
    <property type="protein sequence ID" value="GAA2341293.1"/>
    <property type="molecule type" value="Genomic_DNA"/>
</dbReference>
<comment type="caution">
    <text evidence="2">The sequence shown here is derived from an EMBL/GenBank/DDBJ whole genome shotgun (WGS) entry which is preliminary data.</text>
</comment>
<dbReference type="Proteomes" id="UP001501218">
    <property type="component" value="Unassembled WGS sequence"/>
</dbReference>
<protein>
    <submittedName>
        <fullName evidence="2">SDR family oxidoreductase</fullName>
    </submittedName>
</protein>
<dbReference type="PROSITE" id="PS00061">
    <property type="entry name" value="ADH_SHORT"/>
    <property type="match status" value="1"/>
</dbReference>
<reference evidence="2 3" key="1">
    <citation type="journal article" date="2019" name="Int. J. Syst. Evol. Microbiol.">
        <title>The Global Catalogue of Microorganisms (GCM) 10K type strain sequencing project: providing services to taxonomists for standard genome sequencing and annotation.</title>
        <authorList>
            <consortium name="The Broad Institute Genomics Platform"/>
            <consortium name="The Broad Institute Genome Sequencing Center for Infectious Disease"/>
            <person name="Wu L."/>
            <person name="Ma J."/>
        </authorList>
    </citation>
    <scope>NUCLEOTIDE SEQUENCE [LARGE SCALE GENOMIC DNA]</scope>
    <source>
        <strain evidence="2 3">JCM 16221</strain>
    </source>
</reference>
<accession>A0ABN3G0T6</accession>
<organism evidence="2 3">
    <name type="scientific">Saccharopolyspora halophila</name>
    <dbReference type="NCBI Taxonomy" id="405551"/>
    <lineage>
        <taxon>Bacteria</taxon>
        <taxon>Bacillati</taxon>
        <taxon>Actinomycetota</taxon>
        <taxon>Actinomycetes</taxon>
        <taxon>Pseudonocardiales</taxon>
        <taxon>Pseudonocardiaceae</taxon>
        <taxon>Saccharopolyspora</taxon>
    </lineage>
</organism>
<dbReference type="Pfam" id="PF13561">
    <property type="entry name" value="adh_short_C2"/>
    <property type="match status" value="1"/>
</dbReference>
<sequence length="239" mass="24693">MSSLREDAFADRTVFVTGGTRGIGAAVANAFHEHGAHVAACGRNASDELAAGIEVHRCDVTEPGALESVVDRFERLDVLVNCAGIISRDEEFRPEEFERVVSVNLSGTMRACTAARGRLAESGGCIINTASMLSYFGGPKAPGYAASKGGVVQLTKSLAVAYADEGIRVNAIAPGWIATSMTGPLRADPRADARILARTPLGRWGNSGEVAGGALLLASPEAGFITGAVLPVDGGYSAM</sequence>
<evidence type="ECO:0000313" key="2">
    <source>
        <dbReference type="EMBL" id="GAA2341293.1"/>
    </source>
</evidence>
<keyword evidence="3" id="KW-1185">Reference proteome</keyword>
<name>A0ABN3G0T6_9PSEU</name>
<dbReference type="InterPro" id="IPR002347">
    <property type="entry name" value="SDR_fam"/>
</dbReference>
<dbReference type="InterPro" id="IPR036291">
    <property type="entry name" value="NAD(P)-bd_dom_sf"/>
</dbReference>
<dbReference type="PRINTS" id="PR00080">
    <property type="entry name" value="SDRFAMILY"/>
</dbReference>
<dbReference type="PANTHER" id="PTHR42760:SF40">
    <property type="entry name" value="3-OXOACYL-[ACYL-CARRIER-PROTEIN] REDUCTASE, CHLOROPLASTIC"/>
    <property type="match status" value="1"/>
</dbReference>
<dbReference type="PANTHER" id="PTHR42760">
    <property type="entry name" value="SHORT-CHAIN DEHYDROGENASES/REDUCTASES FAMILY MEMBER"/>
    <property type="match status" value="1"/>
</dbReference>
<dbReference type="Gene3D" id="3.40.50.720">
    <property type="entry name" value="NAD(P)-binding Rossmann-like Domain"/>
    <property type="match status" value="1"/>
</dbReference>
<evidence type="ECO:0000313" key="3">
    <source>
        <dbReference type="Proteomes" id="UP001501218"/>
    </source>
</evidence>
<dbReference type="SUPFAM" id="SSF51735">
    <property type="entry name" value="NAD(P)-binding Rossmann-fold domains"/>
    <property type="match status" value="1"/>
</dbReference>
<dbReference type="PRINTS" id="PR00081">
    <property type="entry name" value="GDHRDH"/>
</dbReference>
<gene>
    <name evidence="2" type="ORF">GCM10009854_17220</name>
</gene>
<dbReference type="RefSeq" id="WP_344128574.1">
    <property type="nucleotide sequence ID" value="NZ_BAAARA010000004.1"/>
</dbReference>
<dbReference type="InterPro" id="IPR020904">
    <property type="entry name" value="Sc_DH/Rdtase_CS"/>
</dbReference>
<evidence type="ECO:0000256" key="1">
    <source>
        <dbReference type="ARBA" id="ARBA00006484"/>
    </source>
</evidence>
<comment type="similarity">
    <text evidence="1">Belongs to the short-chain dehydrogenases/reductases (SDR) family.</text>
</comment>
<proteinExistence type="inferred from homology"/>